<dbReference type="EMBL" id="JBBPBN010001727">
    <property type="protein sequence ID" value="KAK8477662.1"/>
    <property type="molecule type" value="Genomic_DNA"/>
</dbReference>
<feature type="compositionally biased region" description="Acidic residues" evidence="1">
    <location>
        <begin position="1357"/>
        <end position="1374"/>
    </location>
</feature>
<evidence type="ECO:0000256" key="1">
    <source>
        <dbReference type="SAM" id="MobiDB-lite"/>
    </source>
</evidence>
<keyword evidence="3" id="KW-1185">Reference proteome</keyword>
<evidence type="ECO:0000313" key="2">
    <source>
        <dbReference type="EMBL" id="KAK8477662.1"/>
    </source>
</evidence>
<feature type="compositionally biased region" description="Low complexity" evidence="1">
    <location>
        <begin position="1436"/>
        <end position="1446"/>
    </location>
</feature>
<name>A0ABR1ZBN4_9ROSI</name>
<organism evidence="2 3">
    <name type="scientific">Hibiscus sabdariffa</name>
    <name type="common">roselle</name>
    <dbReference type="NCBI Taxonomy" id="183260"/>
    <lineage>
        <taxon>Eukaryota</taxon>
        <taxon>Viridiplantae</taxon>
        <taxon>Streptophyta</taxon>
        <taxon>Embryophyta</taxon>
        <taxon>Tracheophyta</taxon>
        <taxon>Spermatophyta</taxon>
        <taxon>Magnoliopsida</taxon>
        <taxon>eudicotyledons</taxon>
        <taxon>Gunneridae</taxon>
        <taxon>Pentapetalae</taxon>
        <taxon>rosids</taxon>
        <taxon>malvids</taxon>
        <taxon>Malvales</taxon>
        <taxon>Malvaceae</taxon>
        <taxon>Malvoideae</taxon>
        <taxon>Hibiscus</taxon>
    </lineage>
</organism>
<feature type="region of interest" description="Disordered" evidence="1">
    <location>
        <begin position="1331"/>
        <end position="1460"/>
    </location>
</feature>
<sequence>MLFEDSQEPDVSLTVDQYPDQEPDVLRCSQGHRTTLSLRTQQGGWICLLCFSNLISNPRAPTLHVSYALSQLSHALSQPHFLNSIISFHPHFLISPLLHALSSFDDDPIAQQLIDIISALCASANDSVTADFIAQVSDKLSYGALAWSRRQLYMLHCLGVLLNCQINDPCMHIRDKDALVSNLVAGLQLPSDEIRGEILFVLYKLSAQGYASKDCIGANGLHAFCPSLLRLSMEALLKTQRDDVRLNGIAFLMLLAQIGLFGNGLGNEISSLSSDEPDHFMQTTEEGPDESPLSVLFAEAIKGPLLSSDSQVQISTLDLIFHYLSCGDASPKQIQILVDENIVDYVFEILRLSECKDPLVYSCVRVLNLFPCMEQSFRQRLIIGFPTLIPVLRYVAEVPFHPAQAFTLTLIQNCVFDCPGIASTSNIDELALILSRMLERHRDGEIGMITETFLLVCSIFVVLLKFPSSRGASNLPSLLQESLKHAVLACLTISEKDPSQLLHSLYLLKESYSYSQEECSANKSSSFELRTCIVQICTSHILPWFSMAVNELDEETVMGVFETFHFILVQNPDIQATELAKVLLSSSWFSFSFGCLGLFPAEKMKWRVYLMLSSLVEVLLGKQSGQCIRDAVFFLPSDPIDLLFLLGQKNSHDLDLSSCQAAVLLLLHFSCLHDDWLADERSVLASLEQYILVNSGDFFSGSINSSTMMQVLNLYGLCRGLAKLSNQVSHSLEAERILFHLLSQSEWDLPSAMIHPVAVRWLFQQEKISKPLTYQLLKFCRRDCSDGNQILIRKDKSHIIDVRVIADLVATRDNYAAKLLVCLLVELTEEGAQNQDIIAVVNLISTALNIFPAASDQLCLHGIGNSILMVVYYNSSHSSSSELLVAILLLLFNILSTVHHEALSDGESWLALPTKLIDCLIPEVRKYGWNHEGLLLVGILSLILHHSSSHALIEASKSIIFNASLISTINSTVQAVSSKGPALIEHDEGTSSGENLILLLLLYYFTLRCFRVVLPEVADWQTFLESTDMEQPVSRINIHCHDLCRMIHFGSPIVKLVASSCLLEFLSGISYQKKGKPVVSQCFMGYLTTVMTVLEGQVFNDDIRVAMNCCLCLSIILGWEKELEMQESGVVRSNWYRLIVEEMAMSMAVPCLASKSFINHHKPAVHLTVALLKLEKIPGWMQTVFDDLSISSIIENLKAVDVSPEMVLLFRALLNSRFLKAEHITSLNIVFQACRKRMYNNGQEHITDEHDRGSVTRSDGLAEVCEYLIHLMESQSSPYTNAGNKRLSDEIEMFFCSLTEEDVASLADSASVEPEIDVESEITVDEDVANDIDHVEHVDKVDGDSGSEDFDSKDSDYDNSDFSDSENDYEDEVSDVGVGVNVDSGNVEGSDEVSKIQSGQAPTPSQLHGKNQSNIPRQPPPPVYTFRWMSTPTFPSSQESSISQSSTPIAPTQKKFRNDP</sequence>
<dbReference type="Gene3D" id="1.25.10.10">
    <property type="entry name" value="Leucine-rich Repeat Variant"/>
    <property type="match status" value="1"/>
</dbReference>
<dbReference type="Proteomes" id="UP001396334">
    <property type="component" value="Unassembled WGS sequence"/>
</dbReference>
<evidence type="ECO:0000313" key="3">
    <source>
        <dbReference type="Proteomes" id="UP001396334"/>
    </source>
</evidence>
<dbReference type="SUPFAM" id="SSF48371">
    <property type="entry name" value="ARM repeat"/>
    <property type="match status" value="1"/>
</dbReference>
<accession>A0ABR1ZBN4</accession>
<feature type="compositionally biased region" description="Low complexity" evidence="1">
    <location>
        <begin position="1375"/>
        <end position="1388"/>
    </location>
</feature>
<feature type="compositionally biased region" description="Polar residues" evidence="1">
    <location>
        <begin position="1395"/>
        <end position="1416"/>
    </location>
</feature>
<evidence type="ECO:0008006" key="4">
    <source>
        <dbReference type="Google" id="ProtNLM"/>
    </source>
</evidence>
<proteinExistence type="predicted"/>
<reference evidence="2 3" key="1">
    <citation type="journal article" date="2024" name="G3 (Bethesda)">
        <title>Genome assembly of Hibiscus sabdariffa L. provides insights into metabolisms of medicinal natural products.</title>
        <authorList>
            <person name="Kim T."/>
        </authorList>
    </citation>
    <scope>NUCLEOTIDE SEQUENCE [LARGE SCALE GENOMIC DNA]</scope>
    <source>
        <strain evidence="2">TK-2024</strain>
        <tissue evidence="2">Old leaves</tissue>
    </source>
</reference>
<dbReference type="InterPro" id="IPR011989">
    <property type="entry name" value="ARM-like"/>
</dbReference>
<dbReference type="InterPro" id="IPR044968">
    <property type="entry name" value="PRD1"/>
</dbReference>
<gene>
    <name evidence="2" type="ORF">V6N11_066689</name>
</gene>
<comment type="caution">
    <text evidence="2">The sequence shown here is derived from an EMBL/GenBank/DDBJ whole genome shotgun (WGS) entry which is preliminary data.</text>
</comment>
<dbReference type="PANTHER" id="PTHR36379">
    <property type="entry name" value="PROTEIN PRD1"/>
    <property type="match status" value="1"/>
</dbReference>
<dbReference type="PANTHER" id="PTHR36379:SF1">
    <property type="entry name" value="PUTATIVE RECOMBINATION INITIATION DEFECT 1-RELATED"/>
    <property type="match status" value="1"/>
</dbReference>
<feature type="compositionally biased region" description="Basic and acidic residues" evidence="1">
    <location>
        <begin position="1331"/>
        <end position="1343"/>
    </location>
</feature>
<dbReference type="InterPro" id="IPR016024">
    <property type="entry name" value="ARM-type_fold"/>
</dbReference>
<protein>
    <recommendedName>
        <fullName evidence="4">Protein PRD1</fullName>
    </recommendedName>
</protein>